<dbReference type="Proteomes" id="UP000092445">
    <property type="component" value="Unassembled WGS sequence"/>
</dbReference>
<organism evidence="2 3">
    <name type="scientific">Glossina pallidipes</name>
    <name type="common">Tsetse fly</name>
    <dbReference type="NCBI Taxonomy" id="7398"/>
    <lineage>
        <taxon>Eukaryota</taxon>
        <taxon>Metazoa</taxon>
        <taxon>Ecdysozoa</taxon>
        <taxon>Arthropoda</taxon>
        <taxon>Hexapoda</taxon>
        <taxon>Insecta</taxon>
        <taxon>Pterygota</taxon>
        <taxon>Neoptera</taxon>
        <taxon>Endopterygota</taxon>
        <taxon>Diptera</taxon>
        <taxon>Brachycera</taxon>
        <taxon>Muscomorpha</taxon>
        <taxon>Hippoboscoidea</taxon>
        <taxon>Glossinidae</taxon>
        <taxon>Glossina</taxon>
    </lineage>
</organism>
<feature type="region of interest" description="Disordered" evidence="1">
    <location>
        <begin position="34"/>
        <end position="57"/>
    </location>
</feature>
<reference evidence="3" key="1">
    <citation type="submission" date="2014-03" db="EMBL/GenBank/DDBJ databases">
        <authorList>
            <person name="Aksoy S."/>
            <person name="Warren W."/>
            <person name="Wilson R.K."/>
        </authorList>
    </citation>
    <scope>NUCLEOTIDE SEQUENCE [LARGE SCALE GENOMIC DNA]</scope>
    <source>
        <strain evidence="3">IAEA</strain>
    </source>
</reference>
<accession>A0A1A9ZR90</accession>
<dbReference type="EnsemblMetazoa" id="GPAI022523-RA">
    <property type="protein sequence ID" value="GPAI022523-PA"/>
    <property type="gene ID" value="GPAI022523"/>
</dbReference>
<keyword evidence="3" id="KW-1185">Reference proteome</keyword>
<dbReference type="VEuPathDB" id="VectorBase:GPAI022523"/>
<proteinExistence type="predicted"/>
<sequence length="110" mass="12100">MPAGRKRSTLCTGIMKQSRSNAASDIGSVLAALEPGTTAPPKTTTTTRKQQQNSGSPLLCGKARKWIPALWLLYNDLMIMHIVLLSTIRTDTFLANRAIKQQKNYLLSNN</sequence>
<dbReference type="AlphaFoldDB" id="A0A1A9ZR90"/>
<evidence type="ECO:0000313" key="3">
    <source>
        <dbReference type="Proteomes" id="UP000092445"/>
    </source>
</evidence>
<reference evidence="2" key="2">
    <citation type="submission" date="2020-05" db="UniProtKB">
        <authorList>
            <consortium name="EnsemblMetazoa"/>
        </authorList>
    </citation>
    <scope>IDENTIFICATION</scope>
    <source>
        <strain evidence="2">IAEA</strain>
    </source>
</reference>
<evidence type="ECO:0000256" key="1">
    <source>
        <dbReference type="SAM" id="MobiDB-lite"/>
    </source>
</evidence>
<name>A0A1A9ZR90_GLOPL</name>
<evidence type="ECO:0000313" key="2">
    <source>
        <dbReference type="EnsemblMetazoa" id="GPAI022523-PA"/>
    </source>
</evidence>
<protein>
    <submittedName>
        <fullName evidence="2">Uncharacterized protein</fullName>
    </submittedName>
</protein>
<feature type="compositionally biased region" description="Low complexity" evidence="1">
    <location>
        <begin position="35"/>
        <end position="47"/>
    </location>
</feature>